<organism evidence="5 6">
    <name type="scientific">Alkalimonas cellulosilytica</name>
    <dbReference type="NCBI Taxonomy" id="3058395"/>
    <lineage>
        <taxon>Bacteria</taxon>
        <taxon>Pseudomonadati</taxon>
        <taxon>Pseudomonadota</taxon>
        <taxon>Gammaproteobacteria</taxon>
        <taxon>Alkalimonas</taxon>
    </lineage>
</organism>
<dbReference type="InterPro" id="IPR036390">
    <property type="entry name" value="WH_DNA-bd_sf"/>
</dbReference>
<evidence type="ECO:0000256" key="1">
    <source>
        <dbReference type="ARBA" id="ARBA00022490"/>
    </source>
</evidence>
<dbReference type="RefSeq" id="WP_330130362.1">
    <property type="nucleotide sequence ID" value="NZ_JAUHLI010000031.1"/>
</dbReference>
<keyword evidence="1" id="KW-0963">Cytoplasm</keyword>
<sequence length="205" mass="22805">MKRAISDSQLLQLVEAAIFTAEQPLSLQDLQNTVLEDFAPSKKKLQAILAQITQDYAGRGVQLQETASGYHFQSRPELSEYLAKLWPERSPRYSRAVLETLALIAYRQPITRGEIEDIRGVSVSSQIMRTLLDRGWVKVVGHKEVPGRPGLYATTAQFLDYFGLQSLSQLPELTAFRQLSLAENEAAAEDGMAATPPSGRQESRV</sequence>
<keyword evidence="3" id="KW-0159">Chromosome partition</keyword>
<name>A0ABU7J9X0_9GAMM</name>
<protein>
    <submittedName>
        <fullName evidence="5">SMC-Scp complex subunit ScpB</fullName>
    </submittedName>
</protein>
<accession>A0ABU7J9X0</accession>
<evidence type="ECO:0000256" key="3">
    <source>
        <dbReference type="ARBA" id="ARBA00022829"/>
    </source>
</evidence>
<evidence type="ECO:0000256" key="2">
    <source>
        <dbReference type="ARBA" id="ARBA00022618"/>
    </source>
</evidence>
<evidence type="ECO:0000256" key="4">
    <source>
        <dbReference type="ARBA" id="ARBA00023306"/>
    </source>
</evidence>
<dbReference type="PIRSF" id="PIRSF019345">
    <property type="entry name" value="ScpB"/>
    <property type="match status" value="1"/>
</dbReference>
<evidence type="ECO:0000313" key="6">
    <source>
        <dbReference type="Proteomes" id="UP001336314"/>
    </source>
</evidence>
<evidence type="ECO:0000313" key="5">
    <source>
        <dbReference type="EMBL" id="MEE2003338.1"/>
    </source>
</evidence>
<dbReference type="Gene3D" id="1.10.10.10">
    <property type="entry name" value="Winged helix-like DNA-binding domain superfamily/Winged helix DNA-binding domain"/>
    <property type="match status" value="2"/>
</dbReference>
<dbReference type="PANTHER" id="PTHR34298:SF2">
    <property type="entry name" value="SEGREGATION AND CONDENSATION PROTEIN B"/>
    <property type="match status" value="1"/>
</dbReference>
<proteinExistence type="predicted"/>
<reference evidence="5 6" key="1">
    <citation type="submission" date="2023-07" db="EMBL/GenBank/DDBJ databases">
        <title>Alkalimonas sp., MEB108 novel, alkaliphilic bacterium isolated from Lonar Lake, India.</title>
        <authorList>
            <person name="Joshi A."/>
            <person name="Thite S."/>
        </authorList>
    </citation>
    <scope>NUCLEOTIDE SEQUENCE [LARGE SCALE GENOMIC DNA]</scope>
    <source>
        <strain evidence="5 6">MEB108</strain>
    </source>
</reference>
<dbReference type="InterPro" id="IPR036388">
    <property type="entry name" value="WH-like_DNA-bd_sf"/>
</dbReference>
<keyword evidence="4" id="KW-0131">Cell cycle</keyword>
<gene>
    <name evidence="5" type="primary">scpB</name>
    <name evidence="5" type="ORF">QWY20_17975</name>
</gene>
<keyword evidence="6" id="KW-1185">Reference proteome</keyword>
<keyword evidence="2" id="KW-0132">Cell division</keyword>
<dbReference type="InterPro" id="IPR005234">
    <property type="entry name" value="ScpB_csome_segregation"/>
</dbReference>
<dbReference type="PANTHER" id="PTHR34298">
    <property type="entry name" value="SEGREGATION AND CONDENSATION PROTEIN B"/>
    <property type="match status" value="1"/>
</dbReference>
<dbReference type="Pfam" id="PF04079">
    <property type="entry name" value="SMC_ScpB"/>
    <property type="match status" value="1"/>
</dbReference>
<dbReference type="NCBIfam" id="TIGR00281">
    <property type="entry name" value="SMC-Scp complex subunit ScpB"/>
    <property type="match status" value="1"/>
</dbReference>
<dbReference type="SUPFAM" id="SSF46785">
    <property type="entry name" value="Winged helix' DNA-binding domain"/>
    <property type="match status" value="2"/>
</dbReference>
<comment type="caution">
    <text evidence="5">The sequence shown here is derived from an EMBL/GenBank/DDBJ whole genome shotgun (WGS) entry which is preliminary data.</text>
</comment>
<dbReference type="Proteomes" id="UP001336314">
    <property type="component" value="Unassembled WGS sequence"/>
</dbReference>
<dbReference type="EMBL" id="JAUHLI010000031">
    <property type="protein sequence ID" value="MEE2003338.1"/>
    <property type="molecule type" value="Genomic_DNA"/>
</dbReference>